<proteinExistence type="predicted"/>
<evidence type="ECO:0000313" key="2">
    <source>
        <dbReference type="Proteomes" id="UP000319825"/>
    </source>
</evidence>
<name>A0A562IBN6_MICOL</name>
<dbReference type="EMBL" id="VLKE01000001">
    <property type="protein sequence ID" value="TWH68449.1"/>
    <property type="molecule type" value="Genomic_DNA"/>
</dbReference>
<reference evidence="1 2" key="1">
    <citation type="submission" date="2019-07" db="EMBL/GenBank/DDBJ databases">
        <title>R&amp;d 2014.</title>
        <authorList>
            <person name="Klenk H.-P."/>
        </authorList>
    </citation>
    <scope>NUCLEOTIDE SEQUENCE [LARGE SCALE GENOMIC DNA]</scope>
    <source>
        <strain evidence="1 2">DSM 43868</strain>
    </source>
</reference>
<dbReference type="Proteomes" id="UP000319825">
    <property type="component" value="Unassembled WGS sequence"/>
</dbReference>
<gene>
    <name evidence="1" type="ORF">JD77_03442</name>
</gene>
<evidence type="ECO:0000313" key="1">
    <source>
        <dbReference type="EMBL" id="TWH68449.1"/>
    </source>
</evidence>
<dbReference type="AlphaFoldDB" id="A0A562IBN6"/>
<sequence>MTGFAVGDVIRVAEPHYAYGAGTLTMHVAEVVSRGPRDGAVWAELRGRDVRPDGSLAPCERFASVRVDKVAVVRVPVR</sequence>
<protein>
    <submittedName>
        <fullName evidence="1">Uncharacterized protein</fullName>
    </submittedName>
</protein>
<comment type="caution">
    <text evidence="1">The sequence shown here is derived from an EMBL/GenBank/DDBJ whole genome shotgun (WGS) entry which is preliminary data.</text>
</comment>
<organism evidence="1 2">
    <name type="scientific">Micromonospora olivasterospora</name>
    <dbReference type="NCBI Taxonomy" id="1880"/>
    <lineage>
        <taxon>Bacteria</taxon>
        <taxon>Bacillati</taxon>
        <taxon>Actinomycetota</taxon>
        <taxon>Actinomycetes</taxon>
        <taxon>Micromonosporales</taxon>
        <taxon>Micromonosporaceae</taxon>
        <taxon>Micromonospora</taxon>
    </lineage>
</organism>
<accession>A0A562IBN6</accession>
<keyword evidence="2" id="KW-1185">Reference proteome</keyword>